<protein>
    <recommendedName>
        <fullName evidence="4">F-box domain-containing protein</fullName>
    </recommendedName>
</protein>
<accession>A0AAN7D0B2</accession>
<keyword evidence="3" id="KW-1185">Reference proteome</keyword>
<organism evidence="2 3">
    <name type="scientific">Corynascus novoguineensis</name>
    <dbReference type="NCBI Taxonomy" id="1126955"/>
    <lineage>
        <taxon>Eukaryota</taxon>
        <taxon>Fungi</taxon>
        <taxon>Dikarya</taxon>
        <taxon>Ascomycota</taxon>
        <taxon>Pezizomycotina</taxon>
        <taxon>Sordariomycetes</taxon>
        <taxon>Sordariomycetidae</taxon>
        <taxon>Sordariales</taxon>
        <taxon>Chaetomiaceae</taxon>
        <taxon>Corynascus</taxon>
    </lineage>
</organism>
<reference evidence="2" key="2">
    <citation type="submission" date="2023-05" db="EMBL/GenBank/DDBJ databases">
        <authorList>
            <consortium name="Lawrence Berkeley National Laboratory"/>
            <person name="Steindorff A."/>
            <person name="Hensen N."/>
            <person name="Bonometti L."/>
            <person name="Westerberg I."/>
            <person name="Brannstrom I.O."/>
            <person name="Guillou S."/>
            <person name="Cros-Aarteil S."/>
            <person name="Calhoun S."/>
            <person name="Haridas S."/>
            <person name="Kuo A."/>
            <person name="Mondo S."/>
            <person name="Pangilinan J."/>
            <person name="Riley R."/>
            <person name="Labutti K."/>
            <person name="Andreopoulos B."/>
            <person name="Lipzen A."/>
            <person name="Chen C."/>
            <person name="Yanf M."/>
            <person name="Daum C."/>
            <person name="Ng V."/>
            <person name="Clum A."/>
            <person name="Ohm R."/>
            <person name="Martin F."/>
            <person name="Silar P."/>
            <person name="Natvig D."/>
            <person name="Lalanne C."/>
            <person name="Gautier V."/>
            <person name="Ament-Velasquez S.L."/>
            <person name="Kruys A."/>
            <person name="Hutchinson M.I."/>
            <person name="Powell A.J."/>
            <person name="Barry K."/>
            <person name="Miller A.N."/>
            <person name="Grigoriev I.V."/>
            <person name="Debuchy R."/>
            <person name="Gladieux P."/>
            <person name="Thoren M.H."/>
            <person name="Johannesson H."/>
        </authorList>
    </citation>
    <scope>NUCLEOTIDE SEQUENCE</scope>
    <source>
        <strain evidence="2">CBS 359.72</strain>
    </source>
</reference>
<evidence type="ECO:0000313" key="2">
    <source>
        <dbReference type="EMBL" id="KAK4250362.1"/>
    </source>
</evidence>
<feature type="region of interest" description="Disordered" evidence="1">
    <location>
        <begin position="621"/>
        <end position="666"/>
    </location>
</feature>
<feature type="region of interest" description="Disordered" evidence="1">
    <location>
        <begin position="696"/>
        <end position="749"/>
    </location>
</feature>
<dbReference type="SUPFAM" id="SSF52047">
    <property type="entry name" value="RNI-like"/>
    <property type="match status" value="1"/>
</dbReference>
<sequence length="749" mass="80084">MKFFRRKDKRKNDGDSGHGRMPGFGSSSYGNGKHSAPAHGGYGLGGPRPDAHRPFGSPPSALYDPGAYSQHVGFQPQPTRASAALLAHLPAAVFERIFVFVCPHSRDETYSTCEQSSVEDACMLCDLRDLSRCVAVCRRWKEEAVKQLYHSIRIDSVHYCELEAVLAERRKRRSFFDRNGQPEDPAQARLKLLCRTLREDPVRRGRLVEYLKMPYMLRESCQADLARTIAVTPNLHYVDLPEGLFTDDPAFLTLRLEVQARCLELRKMTYMGGSENSLQALATGKVWTKLEVLELIRIEMEPGMMRHVLGYLGNLRALKISQTTSFTDETLEWNDMLPPFPPVEEFILTDVPNVSCEGLKSWLMLPEARQALRVLTLNGTGARAWALQELMSYAPALKHLSLIDSVSATLTAAAGSHQIPPLSSTSLKSLHFEITAAPSTPKYSNVCASYYNYLAGSLLSGGLPNLHAVYVRDPNFPDLLLGLPPPAPAYAEGRAARPASSGSASPFSSPFGSPPGSPPNNSNRPPHGGLPPLQPPSAPFVGGGHRPHGSLSSLNNPFGAGAGAGPGTSPHNNPRFSSNNPFAALASSPGSMAGGFLNLPAKLEVFTKGEEDDQLGWSFVQVGGGGGAAASSSPGGGEGRRGRRGRDGSGGGGTAERPLSSYGLGADMLGGSTAGWSSGAGARRSVLISGVGGAGSGFLAVPGESPVGGGQSRGRREHNLSVSSLGEDEWPRPKSSAGEKKREKLDLWR</sequence>
<feature type="compositionally biased region" description="Basic and acidic residues" evidence="1">
    <location>
        <begin position="729"/>
        <end position="749"/>
    </location>
</feature>
<gene>
    <name evidence="2" type="ORF">C7999DRAFT_38668</name>
</gene>
<evidence type="ECO:0000256" key="1">
    <source>
        <dbReference type="SAM" id="MobiDB-lite"/>
    </source>
</evidence>
<feature type="compositionally biased region" description="Pro residues" evidence="1">
    <location>
        <begin position="528"/>
        <end position="538"/>
    </location>
</feature>
<feature type="region of interest" description="Disordered" evidence="1">
    <location>
        <begin position="1"/>
        <end position="59"/>
    </location>
</feature>
<dbReference type="InterPro" id="IPR032675">
    <property type="entry name" value="LRR_dom_sf"/>
</dbReference>
<name>A0AAN7D0B2_9PEZI</name>
<dbReference type="EMBL" id="MU857614">
    <property type="protein sequence ID" value="KAK4250362.1"/>
    <property type="molecule type" value="Genomic_DNA"/>
</dbReference>
<reference evidence="2" key="1">
    <citation type="journal article" date="2023" name="Mol. Phylogenet. Evol.">
        <title>Genome-scale phylogeny and comparative genomics of the fungal order Sordariales.</title>
        <authorList>
            <person name="Hensen N."/>
            <person name="Bonometti L."/>
            <person name="Westerberg I."/>
            <person name="Brannstrom I.O."/>
            <person name="Guillou S."/>
            <person name="Cros-Aarteil S."/>
            <person name="Calhoun S."/>
            <person name="Haridas S."/>
            <person name="Kuo A."/>
            <person name="Mondo S."/>
            <person name="Pangilinan J."/>
            <person name="Riley R."/>
            <person name="LaButti K."/>
            <person name="Andreopoulos B."/>
            <person name="Lipzen A."/>
            <person name="Chen C."/>
            <person name="Yan M."/>
            <person name="Daum C."/>
            <person name="Ng V."/>
            <person name="Clum A."/>
            <person name="Steindorff A."/>
            <person name="Ohm R.A."/>
            <person name="Martin F."/>
            <person name="Silar P."/>
            <person name="Natvig D.O."/>
            <person name="Lalanne C."/>
            <person name="Gautier V."/>
            <person name="Ament-Velasquez S.L."/>
            <person name="Kruys A."/>
            <person name="Hutchinson M.I."/>
            <person name="Powell A.J."/>
            <person name="Barry K."/>
            <person name="Miller A.N."/>
            <person name="Grigoriev I.V."/>
            <person name="Debuchy R."/>
            <person name="Gladieux P."/>
            <person name="Hiltunen Thoren M."/>
            <person name="Johannesson H."/>
        </authorList>
    </citation>
    <scope>NUCLEOTIDE SEQUENCE</scope>
    <source>
        <strain evidence="2">CBS 359.72</strain>
    </source>
</reference>
<dbReference type="Proteomes" id="UP001303647">
    <property type="component" value="Unassembled WGS sequence"/>
</dbReference>
<feature type="region of interest" description="Disordered" evidence="1">
    <location>
        <begin position="492"/>
        <end position="582"/>
    </location>
</feature>
<evidence type="ECO:0000313" key="3">
    <source>
        <dbReference type="Proteomes" id="UP001303647"/>
    </source>
</evidence>
<dbReference type="AlphaFoldDB" id="A0AAN7D0B2"/>
<feature type="compositionally biased region" description="Low complexity" evidence="1">
    <location>
        <begin position="496"/>
        <end position="511"/>
    </location>
</feature>
<feature type="compositionally biased region" description="Polar residues" evidence="1">
    <location>
        <begin position="569"/>
        <end position="581"/>
    </location>
</feature>
<dbReference type="Gene3D" id="3.80.10.10">
    <property type="entry name" value="Ribonuclease Inhibitor"/>
    <property type="match status" value="1"/>
</dbReference>
<proteinExistence type="predicted"/>
<evidence type="ECO:0008006" key="4">
    <source>
        <dbReference type="Google" id="ProtNLM"/>
    </source>
</evidence>
<comment type="caution">
    <text evidence="2">The sequence shown here is derived from an EMBL/GenBank/DDBJ whole genome shotgun (WGS) entry which is preliminary data.</text>
</comment>